<reference evidence="2" key="1">
    <citation type="submission" date="2025-08" db="UniProtKB">
        <authorList>
            <consortium name="Ensembl"/>
        </authorList>
    </citation>
    <scope>IDENTIFICATION</scope>
</reference>
<protein>
    <submittedName>
        <fullName evidence="2">Uncharacterized protein</fullName>
    </submittedName>
</protein>
<name>A0A8C8HW55_ONCTS</name>
<reference evidence="2" key="2">
    <citation type="submission" date="2025-09" db="UniProtKB">
        <authorList>
            <consortium name="Ensembl"/>
        </authorList>
    </citation>
    <scope>IDENTIFICATION</scope>
</reference>
<sequence>MHHRCFCTQKASLSYPNFLHCSLHIFALHPRHVKNLTGLAAYYVNTLFCTCLGTSQNVCHLNCNLYPGQVSFFHFCSVAIGANELPWMLLHAGVMILALVCSVLGLCANCYAIFYGLWMGDSILILRIVSCISGINQKLFLPYANLPPEALVANSLRVLIVAFGLAVLKMLSNQKWKRPEPTSEDMSYRSLLQDNS</sequence>
<evidence type="ECO:0000313" key="3">
    <source>
        <dbReference type="Proteomes" id="UP000694402"/>
    </source>
</evidence>
<feature type="transmembrane region" description="Helical" evidence="1">
    <location>
        <begin position="150"/>
        <end position="168"/>
    </location>
</feature>
<accession>A0A8C8HW55</accession>
<keyword evidence="3" id="KW-1185">Reference proteome</keyword>
<keyword evidence="1" id="KW-0472">Membrane</keyword>
<evidence type="ECO:0000256" key="1">
    <source>
        <dbReference type="SAM" id="Phobius"/>
    </source>
</evidence>
<feature type="transmembrane region" description="Helical" evidence="1">
    <location>
        <begin position="94"/>
        <end position="117"/>
    </location>
</feature>
<proteinExistence type="predicted"/>
<dbReference type="Ensembl" id="ENSOTST00005064001.2">
    <property type="protein sequence ID" value="ENSOTSP00005058795.1"/>
    <property type="gene ID" value="ENSOTSG00005028329.2"/>
</dbReference>
<keyword evidence="1" id="KW-1133">Transmembrane helix</keyword>
<dbReference type="Gene3D" id="1.20.120.1770">
    <property type="match status" value="1"/>
</dbReference>
<keyword evidence="1" id="KW-0812">Transmembrane</keyword>
<evidence type="ECO:0000313" key="2">
    <source>
        <dbReference type="Ensembl" id="ENSOTSP00005058795.1"/>
    </source>
</evidence>
<dbReference type="Proteomes" id="UP000694402">
    <property type="component" value="Unassembled WGS sequence"/>
</dbReference>
<dbReference type="GeneTree" id="ENSGT01000000220351"/>
<organism evidence="2 3">
    <name type="scientific">Oncorhynchus tshawytscha</name>
    <name type="common">Chinook salmon</name>
    <name type="synonym">Salmo tshawytscha</name>
    <dbReference type="NCBI Taxonomy" id="74940"/>
    <lineage>
        <taxon>Eukaryota</taxon>
        <taxon>Metazoa</taxon>
        <taxon>Chordata</taxon>
        <taxon>Craniata</taxon>
        <taxon>Vertebrata</taxon>
        <taxon>Euteleostomi</taxon>
        <taxon>Actinopterygii</taxon>
        <taxon>Neopterygii</taxon>
        <taxon>Teleostei</taxon>
        <taxon>Protacanthopterygii</taxon>
        <taxon>Salmoniformes</taxon>
        <taxon>Salmonidae</taxon>
        <taxon>Salmoninae</taxon>
        <taxon>Oncorhynchus</taxon>
    </lineage>
</organism>
<dbReference type="AlphaFoldDB" id="A0A8C8HW55"/>